<dbReference type="Proteomes" id="UP000053724">
    <property type="component" value="Unassembled WGS sequence"/>
</dbReference>
<dbReference type="RefSeq" id="WP_055027502.1">
    <property type="nucleotide sequence ID" value="NZ_CABMIR010000031.1"/>
</dbReference>
<evidence type="ECO:0000313" key="1">
    <source>
        <dbReference type="EMBL" id="KDO13291.1"/>
    </source>
</evidence>
<dbReference type="Proteomes" id="UP000027331">
    <property type="component" value="Unassembled WGS sequence"/>
</dbReference>
<gene>
    <name evidence="2" type="ORF">AAY55_04980</name>
    <name evidence="3" type="ORF">CGU03_11750</name>
    <name evidence="1" type="ORF">DP83_17365</name>
</gene>
<evidence type="ECO:0000313" key="6">
    <source>
        <dbReference type="Proteomes" id="UP000216173"/>
    </source>
</evidence>
<evidence type="ECO:0000313" key="3">
    <source>
        <dbReference type="EMBL" id="PAR20478.1"/>
    </source>
</evidence>
<dbReference type="Pfam" id="PF11743">
    <property type="entry name" value="DUF3301"/>
    <property type="match status" value="1"/>
</dbReference>
<proteinExistence type="predicted"/>
<dbReference type="PATRIC" id="fig|1481663.10.peg.1152"/>
<organism evidence="2 5">
    <name type="scientific">Vibrio metoecus</name>
    <dbReference type="NCBI Taxonomy" id="1481663"/>
    <lineage>
        <taxon>Bacteria</taxon>
        <taxon>Pseudomonadati</taxon>
        <taxon>Pseudomonadota</taxon>
        <taxon>Gammaproteobacteria</taxon>
        <taxon>Vibrionales</taxon>
        <taxon>Vibrionaceae</taxon>
        <taxon>Vibrio</taxon>
    </lineage>
</organism>
<dbReference type="Proteomes" id="UP000216173">
    <property type="component" value="Unassembled WGS sequence"/>
</dbReference>
<sequence>MLGDLLLILALCFAGFLFWQQRHQAEIAKQAIQRHCDQLDLQLLNVAFGQHKLKTPSGAWRWHTIYLFEFSSLGDDCYQGKLEMQGFRAVRFALPPHRMG</sequence>
<comment type="caution">
    <text evidence="2">The sequence shown here is derived from an EMBL/GenBank/DDBJ whole genome shotgun (WGS) entry which is preliminary data.</text>
</comment>
<dbReference type="GeneID" id="94014367"/>
<keyword evidence="4" id="KW-1185">Reference proteome</keyword>
<reference evidence="6" key="3">
    <citation type="submission" date="2017-07" db="EMBL/GenBank/DDBJ databases">
        <authorList>
            <person name="Boucher Y."/>
            <person name="Orata F.D."/>
        </authorList>
    </citation>
    <scope>NUCLEOTIDE SEQUENCE [LARGE SCALE GENOMIC DNA]</scope>
    <source>
        <strain evidence="6">OYP9E10</strain>
    </source>
</reference>
<evidence type="ECO:0000313" key="5">
    <source>
        <dbReference type="Proteomes" id="UP000053724"/>
    </source>
</evidence>
<evidence type="ECO:0000313" key="4">
    <source>
        <dbReference type="Proteomes" id="UP000027331"/>
    </source>
</evidence>
<accession>A0A067BFP5</accession>
<dbReference type="AlphaFoldDB" id="A0A067BFP5"/>
<dbReference type="EMBL" id="LCUF01000004">
    <property type="protein sequence ID" value="KQA24127.1"/>
    <property type="molecule type" value="Genomic_DNA"/>
</dbReference>
<dbReference type="EMBL" id="NMSH01000017">
    <property type="protein sequence ID" value="PAR20478.1"/>
    <property type="molecule type" value="Genomic_DNA"/>
</dbReference>
<reference evidence="2 5" key="2">
    <citation type="journal article" date="2015" name="Genome Biol. Evol.">
        <title>The Dynamics of Genetic Interactions between Vibrio metoecus and Vibrio cholerae, Two Close Relatives Co-Occurring in the Environment.</title>
        <authorList>
            <person name="Orata F.D."/>
            <person name="Kirchberger P.C."/>
            <person name="Meheust R."/>
            <person name="Barlow E.J."/>
            <person name="Tarr C.L."/>
            <person name="Boucher Y."/>
        </authorList>
    </citation>
    <scope>NUCLEOTIDE SEQUENCE [LARGE SCALE GENOMIC DNA]</scope>
    <source>
        <strain evidence="2 5">08-2459</strain>
    </source>
</reference>
<dbReference type="InterPro" id="IPR021732">
    <property type="entry name" value="DUF3301"/>
</dbReference>
<dbReference type="EMBL" id="JJMN01000068">
    <property type="protein sequence ID" value="KDO13291.1"/>
    <property type="molecule type" value="Genomic_DNA"/>
</dbReference>
<reference evidence="3" key="4">
    <citation type="submission" date="2017-07" db="EMBL/GenBank/DDBJ databases">
        <authorList>
            <person name="Sun Z.S."/>
            <person name="Albrecht U."/>
            <person name="Echele G."/>
            <person name="Lee C.C."/>
        </authorList>
    </citation>
    <scope>NUCLEOTIDE SEQUENCE [LARGE SCALE GENOMIC DNA]</scope>
    <source>
        <strain evidence="3">OYP9E10</strain>
    </source>
</reference>
<name>A0A067BFP5_VIBMT</name>
<protein>
    <submittedName>
        <fullName evidence="3">DUF3301 domain-containing protein</fullName>
    </submittedName>
</protein>
<reference evidence="1 4" key="1">
    <citation type="submission" date="2014-04" db="EMBL/GenBank/DDBJ databases">
        <title>Vibrio metecus sp. nov., a close relative of Vibrio cholerae isolated from coastal brackish ponds and clinical specimens.</title>
        <authorList>
            <person name="Kirchberger P.C."/>
            <person name="Turnsek M."/>
            <person name="Hunt D.E."/>
            <person name="Haley B.J."/>
            <person name="Colwell R."/>
            <person name="Polz M.F."/>
            <person name="Tarr C.L."/>
            <person name="Boucher Y."/>
        </authorList>
    </citation>
    <scope>NUCLEOTIDE SEQUENCE [LARGE SCALE GENOMIC DNA]</scope>
    <source>
        <strain evidence="1">OP3H</strain>
        <strain evidence="4">PPCK-2014</strain>
    </source>
</reference>
<evidence type="ECO:0000313" key="2">
    <source>
        <dbReference type="EMBL" id="KQA24127.1"/>
    </source>
</evidence>